<dbReference type="InterPro" id="IPR012318">
    <property type="entry name" value="HTH_CRP"/>
</dbReference>
<evidence type="ECO:0000313" key="2">
    <source>
        <dbReference type="Proteomes" id="UP000063308"/>
    </source>
</evidence>
<dbReference type="GO" id="GO:0003677">
    <property type="term" value="F:DNA binding"/>
    <property type="evidence" value="ECO:0007669"/>
    <property type="project" value="InterPro"/>
</dbReference>
<dbReference type="PANTHER" id="PTHR24567">
    <property type="entry name" value="CRP FAMILY TRANSCRIPTIONAL REGULATORY PROTEIN"/>
    <property type="match status" value="1"/>
</dbReference>
<gene>
    <name evidence="1" type="ORF">NK6_3957</name>
</gene>
<dbReference type="PROSITE" id="PS51063">
    <property type="entry name" value="HTH_CRP_2"/>
    <property type="match status" value="1"/>
</dbReference>
<organism evidence="1 2">
    <name type="scientific">Bradyrhizobium diazoefficiens</name>
    <dbReference type="NCBI Taxonomy" id="1355477"/>
    <lineage>
        <taxon>Bacteria</taxon>
        <taxon>Pseudomonadati</taxon>
        <taxon>Pseudomonadota</taxon>
        <taxon>Alphaproteobacteria</taxon>
        <taxon>Hyphomicrobiales</taxon>
        <taxon>Nitrobacteraceae</taxon>
        <taxon>Bradyrhizobium</taxon>
    </lineage>
</organism>
<dbReference type="FunFam" id="2.60.120.10:FF:000225">
    <property type="entry name" value="Transcriptional regulator Crp/Fnr family"/>
    <property type="match status" value="1"/>
</dbReference>
<dbReference type="Pfam" id="PF13545">
    <property type="entry name" value="HTH_Crp_2"/>
    <property type="match status" value="1"/>
</dbReference>
<protein>
    <submittedName>
        <fullName evidence="1">Transcriptional regulatory protein</fullName>
    </submittedName>
</protein>
<dbReference type="InterPro" id="IPR050397">
    <property type="entry name" value="Env_Response_Regulators"/>
</dbReference>
<accession>A0A0E4BP47</accession>
<dbReference type="Proteomes" id="UP000063308">
    <property type="component" value="Chromosome"/>
</dbReference>
<dbReference type="PANTHER" id="PTHR24567:SF74">
    <property type="entry name" value="HTH-TYPE TRANSCRIPTIONAL REGULATOR ARCR"/>
    <property type="match status" value="1"/>
</dbReference>
<dbReference type="InterPro" id="IPR036390">
    <property type="entry name" value="WH_DNA-bd_sf"/>
</dbReference>
<proteinExistence type="predicted"/>
<reference evidence="1 2" key="1">
    <citation type="submission" date="2014-11" db="EMBL/GenBank/DDBJ databases">
        <title>Symbiosis island explosion on the genome of extra-slow-growing strains of soybean bradyrhizobia with massive insertion sequences.</title>
        <authorList>
            <person name="Iida T."/>
            <person name="Minamisawa K."/>
        </authorList>
    </citation>
    <scope>NUCLEOTIDE SEQUENCE [LARGE SCALE GENOMIC DNA]</scope>
    <source>
        <strain evidence="1 2">NK6</strain>
    </source>
</reference>
<evidence type="ECO:0000313" key="1">
    <source>
        <dbReference type="EMBL" id="BAR57127.1"/>
    </source>
</evidence>
<sequence length="264" mass="28796">MLKGEQGFTMDARIGKATEVGSRPANNLLRRLSPADYALLAPHVIVDDAAANELLYSPGDDVQVVHFPCGPSLATFLVPNEDGRDVETILVGREGAVGGIVSEGFLPAYTRICVKFGGPFARIHVGKLEAAKLRSPTLRNIFARYADCMLAQIFQSTACNAIHSIEQRTAKWILAAMERTGDESSVPLTHEQLATLLGVGRSYASRVLQSFRADGILDTRRGSILVRDRDRLRLRACLCNEAVKNHFEEVLRGVYPTEEASSTG</sequence>
<dbReference type="SUPFAM" id="SSF46785">
    <property type="entry name" value="Winged helix' DNA-binding domain"/>
    <property type="match status" value="1"/>
</dbReference>
<dbReference type="SMART" id="SM00419">
    <property type="entry name" value="HTH_CRP"/>
    <property type="match status" value="1"/>
</dbReference>
<dbReference type="Gene3D" id="2.60.120.10">
    <property type="entry name" value="Jelly Rolls"/>
    <property type="match status" value="1"/>
</dbReference>
<dbReference type="EMBL" id="AP014685">
    <property type="protein sequence ID" value="BAR57127.1"/>
    <property type="molecule type" value="Genomic_DNA"/>
</dbReference>
<dbReference type="AlphaFoldDB" id="A0A0E4BP47"/>
<name>A0A0E4BP47_9BRAD</name>
<dbReference type="GO" id="GO:0003700">
    <property type="term" value="F:DNA-binding transcription factor activity"/>
    <property type="evidence" value="ECO:0007669"/>
    <property type="project" value="TreeGrafter"/>
</dbReference>
<dbReference type="OMA" id="TACNAIH"/>
<dbReference type="GO" id="GO:0005829">
    <property type="term" value="C:cytosol"/>
    <property type="evidence" value="ECO:0007669"/>
    <property type="project" value="TreeGrafter"/>
</dbReference>
<dbReference type="InterPro" id="IPR014710">
    <property type="entry name" value="RmlC-like_jellyroll"/>
</dbReference>